<keyword evidence="3" id="KW-1185">Reference proteome</keyword>
<gene>
    <name evidence="2" type="ORF">Q8A64_18055</name>
</gene>
<feature type="compositionally biased region" description="Polar residues" evidence="1">
    <location>
        <begin position="134"/>
        <end position="157"/>
    </location>
</feature>
<accession>A0ABU1BVJ0</accession>
<dbReference type="Proteomes" id="UP001225596">
    <property type="component" value="Unassembled WGS sequence"/>
</dbReference>
<evidence type="ECO:0000256" key="1">
    <source>
        <dbReference type="SAM" id="MobiDB-lite"/>
    </source>
</evidence>
<protein>
    <submittedName>
        <fullName evidence="2">Uncharacterized protein</fullName>
    </submittedName>
</protein>
<dbReference type="RefSeq" id="WP_338438343.1">
    <property type="nucleotide sequence ID" value="NZ_JAUYVH010000020.1"/>
</dbReference>
<proteinExistence type="predicted"/>
<organism evidence="2 3">
    <name type="scientific">Keguizhuia sedimenti</name>
    <dbReference type="NCBI Taxonomy" id="3064264"/>
    <lineage>
        <taxon>Bacteria</taxon>
        <taxon>Pseudomonadati</taxon>
        <taxon>Pseudomonadota</taxon>
        <taxon>Betaproteobacteria</taxon>
        <taxon>Burkholderiales</taxon>
        <taxon>Oxalobacteraceae</taxon>
        <taxon>Keguizhuia</taxon>
    </lineage>
</organism>
<dbReference type="EMBL" id="JAUYVH010000020">
    <property type="protein sequence ID" value="MDQ9172313.1"/>
    <property type="molecule type" value="Genomic_DNA"/>
</dbReference>
<sequence>MPSQVSFINAKLKGVRLIREALHVDEDLIRPGLNLQMHDRTSIEARWENTPEGKEELVIVYNIDTAFSDEQGNEIVAYDACHHYAFTVKAYTGFTPAQDLPNDAIEPYLAISSWLSRTRAAGSIRSMGLTTFSWPAEASSSTPDETPQAANEQQTKQTPKKRSKSTKKNLRETE</sequence>
<comment type="caution">
    <text evidence="2">The sequence shown here is derived from an EMBL/GenBank/DDBJ whole genome shotgun (WGS) entry which is preliminary data.</text>
</comment>
<evidence type="ECO:0000313" key="3">
    <source>
        <dbReference type="Proteomes" id="UP001225596"/>
    </source>
</evidence>
<name>A0ABU1BVJ0_9BURK</name>
<feature type="compositionally biased region" description="Basic residues" evidence="1">
    <location>
        <begin position="158"/>
        <end position="168"/>
    </location>
</feature>
<reference evidence="2 3" key="1">
    <citation type="submission" date="2023-08" db="EMBL/GenBank/DDBJ databases">
        <title>Oxalobacteraceae gen .nov., isolated from river sludge outside the plant.</title>
        <authorList>
            <person name="Zhao S.Y."/>
        </authorList>
    </citation>
    <scope>NUCLEOTIDE SEQUENCE [LARGE SCALE GENOMIC DNA]</scope>
    <source>
        <strain evidence="2 3">R-40</strain>
    </source>
</reference>
<evidence type="ECO:0000313" key="2">
    <source>
        <dbReference type="EMBL" id="MDQ9172313.1"/>
    </source>
</evidence>
<feature type="region of interest" description="Disordered" evidence="1">
    <location>
        <begin position="134"/>
        <end position="174"/>
    </location>
</feature>